<comment type="caution">
    <text evidence="2">The sequence shown here is derived from an EMBL/GenBank/DDBJ whole genome shotgun (WGS) entry which is preliminary data.</text>
</comment>
<reference evidence="2 3" key="1">
    <citation type="submission" date="2022-12" db="EMBL/GenBank/DDBJ databases">
        <title>Chromosome-level genome assembly of true bugs.</title>
        <authorList>
            <person name="Ma L."/>
            <person name="Li H."/>
        </authorList>
    </citation>
    <scope>NUCLEOTIDE SEQUENCE [LARGE SCALE GENOMIC DNA]</scope>
    <source>
        <strain evidence="2">Lab_2022b</strain>
    </source>
</reference>
<evidence type="ECO:0008006" key="4">
    <source>
        <dbReference type="Google" id="ProtNLM"/>
    </source>
</evidence>
<evidence type="ECO:0000313" key="2">
    <source>
        <dbReference type="EMBL" id="KAK9504202.1"/>
    </source>
</evidence>
<proteinExistence type="predicted"/>
<dbReference type="Proteomes" id="UP001461498">
    <property type="component" value="Unassembled WGS sequence"/>
</dbReference>
<organism evidence="2 3">
    <name type="scientific">Rhynocoris fuscipes</name>
    <dbReference type="NCBI Taxonomy" id="488301"/>
    <lineage>
        <taxon>Eukaryota</taxon>
        <taxon>Metazoa</taxon>
        <taxon>Ecdysozoa</taxon>
        <taxon>Arthropoda</taxon>
        <taxon>Hexapoda</taxon>
        <taxon>Insecta</taxon>
        <taxon>Pterygota</taxon>
        <taxon>Neoptera</taxon>
        <taxon>Paraneoptera</taxon>
        <taxon>Hemiptera</taxon>
        <taxon>Heteroptera</taxon>
        <taxon>Panheteroptera</taxon>
        <taxon>Cimicomorpha</taxon>
        <taxon>Reduviidae</taxon>
        <taxon>Harpactorinae</taxon>
        <taxon>Harpactorini</taxon>
        <taxon>Rhynocoris</taxon>
    </lineage>
</organism>
<keyword evidence="3" id="KW-1185">Reference proteome</keyword>
<dbReference type="AlphaFoldDB" id="A0AAW1D0U3"/>
<accession>A0AAW1D0U3</accession>
<feature type="region of interest" description="Disordered" evidence="1">
    <location>
        <begin position="1"/>
        <end position="20"/>
    </location>
</feature>
<gene>
    <name evidence="2" type="ORF">O3M35_010587</name>
</gene>
<evidence type="ECO:0000313" key="3">
    <source>
        <dbReference type="Proteomes" id="UP001461498"/>
    </source>
</evidence>
<protein>
    <recommendedName>
        <fullName evidence="4">RING-type domain-containing protein</fullName>
    </recommendedName>
</protein>
<sequence length="98" mass="11140">MMGPTGCKRRRTKSPVRRNLANPNVRLMHPKCIQCGLLRAENLIELCDSEHTIHIGCLASWLESTPNIFCQFCLERYASLKQQYTSGKLSDSQVSKTE</sequence>
<evidence type="ECO:0000256" key="1">
    <source>
        <dbReference type="SAM" id="MobiDB-lite"/>
    </source>
</evidence>
<name>A0AAW1D0U3_9HEMI</name>
<feature type="compositionally biased region" description="Basic residues" evidence="1">
    <location>
        <begin position="7"/>
        <end position="16"/>
    </location>
</feature>
<dbReference type="EMBL" id="JAPXFL010000007">
    <property type="protein sequence ID" value="KAK9504202.1"/>
    <property type="molecule type" value="Genomic_DNA"/>
</dbReference>